<dbReference type="InterPro" id="IPR050237">
    <property type="entry name" value="ATP-dep_AMP-bd_enzyme"/>
</dbReference>
<feature type="domain" description="AMP-dependent synthetase/ligase" evidence="1">
    <location>
        <begin position="21"/>
        <end position="393"/>
    </location>
</feature>
<dbReference type="InterPro" id="IPR000873">
    <property type="entry name" value="AMP-dep_synth/lig_dom"/>
</dbReference>
<dbReference type="SUPFAM" id="SSF56801">
    <property type="entry name" value="Acetyl-CoA synthetase-like"/>
    <property type="match status" value="1"/>
</dbReference>
<dbReference type="InterPro" id="IPR042099">
    <property type="entry name" value="ANL_N_sf"/>
</dbReference>
<dbReference type="RefSeq" id="WP_127829354.1">
    <property type="nucleotide sequence ID" value="NZ_RZYA01000008.1"/>
</dbReference>
<accession>A0A3S2YZN9</accession>
<dbReference type="Proteomes" id="UP000283128">
    <property type="component" value="Unassembled WGS sequence"/>
</dbReference>
<dbReference type="AlphaFoldDB" id="A0A3S2YZN9"/>
<dbReference type="Pfam" id="PF00501">
    <property type="entry name" value="AMP-binding"/>
    <property type="match status" value="1"/>
</dbReference>
<dbReference type="EMBL" id="RZYA01000008">
    <property type="protein sequence ID" value="RVU23070.1"/>
    <property type="molecule type" value="Genomic_DNA"/>
</dbReference>
<gene>
    <name evidence="3" type="ORF">EOT10_18565</name>
</gene>
<dbReference type="PANTHER" id="PTHR43767">
    <property type="entry name" value="LONG-CHAIN-FATTY-ACID--COA LIGASE"/>
    <property type="match status" value="1"/>
</dbReference>
<name>A0A3S2YZN9_9ACTN</name>
<dbReference type="NCBIfam" id="NF004837">
    <property type="entry name" value="PRK06187.1"/>
    <property type="match status" value="1"/>
</dbReference>
<protein>
    <submittedName>
        <fullName evidence="3">Long-chain-fatty-acid--CoA ligase</fullName>
    </submittedName>
</protein>
<evidence type="ECO:0000313" key="4">
    <source>
        <dbReference type="Proteomes" id="UP000283128"/>
    </source>
</evidence>
<evidence type="ECO:0000259" key="2">
    <source>
        <dbReference type="Pfam" id="PF13193"/>
    </source>
</evidence>
<evidence type="ECO:0000259" key="1">
    <source>
        <dbReference type="Pfam" id="PF00501"/>
    </source>
</evidence>
<dbReference type="InterPro" id="IPR020845">
    <property type="entry name" value="AMP-binding_CS"/>
</dbReference>
<dbReference type="Gene3D" id="3.30.300.30">
    <property type="match status" value="1"/>
</dbReference>
<dbReference type="InterPro" id="IPR025110">
    <property type="entry name" value="AMP-bd_C"/>
</dbReference>
<evidence type="ECO:0000313" key="3">
    <source>
        <dbReference type="EMBL" id="RVU23070.1"/>
    </source>
</evidence>
<dbReference type="InterPro" id="IPR045851">
    <property type="entry name" value="AMP-bd_C_sf"/>
</dbReference>
<keyword evidence="4" id="KW-1185">Reference proteome</keyword>
<comment type="caution">
    <text evidence="3">The sequence shown here is derived from an EMBL/GenBank/DDBJ whole genome shotgun (WGS) entry which is preliminary data.</text>
</comment>
<proteinExistence type="predicted"/>
<dbReference type="OrthoDB" id="9803968at2"/>
<organism evidence="3 4">
    <name type="scientific">Streptomyces antnestii</name>
    <dbReference type="NCBI Taxonomy" id="2494256"/>
    <lineage>
        <taxon>Bacteria</taxon>
        <taxon>Bacillati</taxon>
        <taxon>Actinomycetota</taxon>
        <taxon>Actinomycetes</taxon>
        <taxon>Kitasatosporales</taxon>
        <taxon>Streptomycetaceae</taxon>
        <taxon>Streptomyces</taxon>
    </lineage>
</organism>
<dbReference type="PANTHER" id="PTHR43767:SF1">
    <property type="entry name" value="NONRIBOSOMAL PEPTIDE SYNTHASE PES1 (EUROFUNG)-RELATED"/>
    <property type="match status" value="1"/>
</dbReference>
<feature type="domain" description="AMP-binding enzyme C-terminal" evidence="2">
    <location>
        <begin position="443"/>
        <end position="518"/>
    </location>
</feature>
<sequence>MSTVTAPAWSFRHHWMAQVATHATMRPDKPALRHLGATTTWAELSRRSLRLAAALSARGVGEDDRVAMLTLNHPWFVESVLAANSLGAMAVPLSFRLAPLELGYILADCTPSAIVVDARLLPLLRAVPAAAAIGTVIVIGEPGTDEGQVEAGQLSAYEGQFAYEDLVAAHEPIELPDIAEESTALIMYTSGTTGQPKGVLLSHRNLQVQAITCIRAMEIFDDSDVAFLTAPFFHIAGLGSIVANILVGSTVVIHPLGAFDPRAVLDAYEREGATVVFNVPQQWDLLCAQPGIEKRDLKLRVISWGAAPASDATLRAMGEAFPNALNVAVFGQTETSPITCVLRGKDSLRKLGSVGRPIPTIQYRIVDAAMNDVPLGEVGEIVYRGPTVTQGYWQKPQETADAFEGGWFHSGDLVRMDEEGFVWVVDRKKDMIISGGENIYCAELENAIADHPSVREVAVIGRSDERWGQIPVAFVTLAPGAGLSLPELTGFLDGRLASFKMPKDLVTTEGLPRNAGGKVVKHALRTQDESRRDETS</sequence>
<dbReference type="PROSITE" id="PS00455">
    <property type="entry name" value="AMP_BINDING"/>
    <property type="match status" value="1"/>
</dbReference>
<dbReference type="Pfam" id="PF13193">
    <property type="entry name" value="AMP-binding_C"/>
    <property type="match status" value="1"/>
</dbReference>
<keyword evidence="3" id="KW-0436">Ligase</keyword>
<dbReference type="Gene3D" id="3.40.50.12780">
    <property type="entry name" value="N-terminal domain of ligase-like"/>
    <property type="match status" value="1"/>
</dbReference>
<reference evidence="3 4" key="1">
    <citation type="submission" date="2019-01" db="EMBL/GenBank/DDBJ databases">
        <title>Genome sequences of Streptomyces and Rhizobium isolates collected from root and soil.</title>
        <authorList>
            <person name="Chhettri S."/>
            <person name="Sevigny J.L."/>
            <person name="Sen A."/>
            <person name="Ennis N."/>
            <person name="Tisa L."/>
        </authorList>
    </citation>
    <scope>NUCLEOTIDE SEQUENCE [LARGE SCALE GENOMIC DNA]</scope>
    <source>
        <strain evidence="3 4">San01</strain>
    </source>
</reference>
<dbReference type="GO" id="GO:0016878">
    <property type="term" value="F:acid-thiol ligase activity"/>
    <property type="evidence" value="ECO:0007669"/>
    <property type="project" value="UniProtKB-ARBA"/>
</dbReference>